<evidence type="ECO:0000259" key="1">
    <source>
        <dbReference type="Pfam" id="PF13383"/>
    </source>
</evidence>
<name>A0A6P8I941_ACTTE</name>
<dbReference type="OrthoDB" id="10006218at2759"/>
<evidence type="ECO:0000313" key="3">
    <source>
        <dbReference type="RefSeq" id="XP_031563741.1"/>
    </source>
</evidence>
<dbReference type="PANTHER" id="PTHR32026:SF10">
    <property type="entry name" value="METHYLTRANSFERASE-LIKE PROTEIN 24-RELATED"/>
    <property type="match status" value="1"/>
</dbReference>
<dbReference type="KEGG" id="aten:116299251"/>
<evidence type="ECO:0000313" key="2">
    <source>
        <dbReference type="Proteomes" id="UP000515163"/>
    </source>
</evidence>
<dbReference type="Proteomes" id="UP000515163">
    <property type="component" value="Unplaced"/>
</dbReference>
<dbReference type="InterPro" id="IPR025714">
    <property type="entry name" value="Methyltranfer_dom"/>
</dbReference>
<dbReference type="InterPro" id="IPR026913">
    <property type="entry name" value="METTL24"/>
</dbReference>
<protein>
    <submittedName>
        <fullName evidence="3">Methyltransferase-like protein 24</fullName>
    </submittedName>
</protein>
<dbReference type="SUPFAM" id="SSF53335">
    <property type="entry name" value="S-adenosyl-L-methionine-dependent methyltransferases"/>
    <property type="match status" value="1"/>
</dbReference>
<reference evidence="3" key="1">
    <citation type="submission" date="2025-08" db="UniProtKB">
        <authorList>
            <consortium name="RefSeq"/>
        </authorList>
    </citation>
    <scope>IDENTIFICATION</scope>
    <source>
        <tissue evidence="3">Tentacle</tissue>
    </source>
</reference>
<proteinExistence type="predicted"/>
<organism evidence="2 3">
    <name type="scientific">Actinia tenebrosa</name>
    <name type="common">Australian red waratah sea anemone</name>
    <dbReference type="NCBI Taxonomy" id="6105"/>
    <lineage>
        <taxon>Eukaryota</taxon>
        <taxon>Metazoa</taxon>
        <taxon>Cnidaria</taxon>
        <taxon>Anthozoa</taxon>
        <taxon>Hexacorallia</taxon>
        <taxon>Actiniaria</taxon>
        <taxon>Actiniidae</taxon>
        <taxon>Actinia</taxon>
    </lineage>
</organism>
<gene>
    <name evidence="3" type="primary">LOC116299251</name>
</gene>
<dbReference type="FunCoup" id="A0A6P8I941">
    <property type="interactions" value="2"/>
</dbReference>
<accession>A0A6P8I941</accession>
<feature type="domain" description="Methyltransferase" evidence="1">
    <location>
        <begin position="75"/>
        <end position="262"/>
    </location>
</feature>
<sequence>MTKTGQTSNYQFPTTAKPINIYKYIEQKPAGNGTIAYEMARYKRFLATQGAVCQDIRRIGGERSETTIEPRPFGADGAWDVCFDTNVGLIPGSCIVYSFGIGRDFSFDDGMANYGCHVFSFDPTIGQPDHRRPNGVEFFNIGLSSFDQEGSGNNSEKLPKSQWKTRTLASVINELGHEKGFIDIVKMDIEGDEWKCLRQMLKDGTLRRYVRQLSIELHLFFKSSQRLRKYYSIARWLHRQGIKVSSLHQNPYCPDCLEINFINTRLPYDRGGN</sequence>
<dbReference type="InParanoid" id="A0A6P8I941"/>
<dbReference type="AlphaFoldDB" id="A0A6P8I941"/>
<dbReference type="PANTHER" id="PTHR32026">
    <property type="entry name" value="METHYLTRANSFERASE-LIKE PROTEIN 24"/>
    <property type="match status" value="1"/>
</dbReference>
<dbReference type="Pfam" id="PF13383">
    <property type="entry name" value="Methyltransf_22"/>
    <property type="match status" value="1"/>
</dbReference>
<keyword evidence="2" id="KW-1185">Reference proteome</keyword>
<dbReference type="RefSeq" id="XP_031563741.1">
    <property type="nucleotide sequence ID" value="XM_031707881.1"/>
</dbReference>
<dbReference type="GeneID" id="116299251"/>
<dbReference type="InterPro" id="IPR029063">
    <property type="entry name" value="SAM-dependent_MTases_sf"/>
</dbReference>
<dbReference type="Gene3D" id="3.40.50.150">
    <property type="entry name" value="Vaccinia Virus protein VP39"/>
    <property type="match status" value="1"/>
</dbReference>